<dbReference type="InterPro" id="IPR017927">
    <property type="entry name" value="FAD-bd_FR_type"/>
</dbReference>
<comment type="catalytic activity">
    <reaction evidence="12">
        <text>hydrogen sulfide + 3 NADP(+) + 3 H2O = sulfite + 3 NADPH + 4 H(+)</text>
        <dbReference type="Rhea" id="RHEA:13801"/>
        <dbReference type="ChEBI" id="CHEBI:15377"/>
        <dbReference type="ChEBI" id="CHEBI:15378"/>
        <dbReference type="ChEBI" id="CHEBI:17359"/>
        <dbReference type="ChEBI" id="CHEBI:29919"/>
        <dbReference type="ChEBI" id="CHEBI:57783"/>
        <dbReference type="ChEBI" id="CHEBI:58349"/>
        <dbReference type="EC" id="1.8.1.2"/>
    </reaction>
</comment>
<keyword evidence="6" id="KW-0285">Flavoprotein</keyword>
<dbReference type="PANTHER" id="PTHR19384:SF109">
    <property type="entry name" value="SULFITE REDUCTASE [NADPH] FLAVOPROTEIN COMPONENT"/>
    <property type="match status" value="1"/>
</dbReference>
<comment type="cofactor">
    <cofactor evidence="1">
        <name>FMN</name>
        <dbReference type="ChEBI" id="CHEBI:58210"/>
    </cofactor>
</comment>
<dbReference type="Pfam" id="PF00175">
    <property type="entry name" value="NAD_binding_1"/>
    <property type="match status" value="1"/>
</dbReference>
<dbReference type="InterPro" id="IPR009014">
    <property type="entry name" value="Transketo_C/PFOR_II"/>
</dbReference>
<dbReference type="Gene3D" id="1.20.990.10">
    <property type="entry name" value="NADPH-cytochrome p450 Reductase, Chain A, domain 3"/>
    <property type="match status" value="1"/>
</dbReference>
<dbReference type="InterPro" id="IPR003097">
    <property type="entry name" value="CysJ-like_FAD-binding"/>
</dbReference>
<dbReference type="SUPFAM" id="SSF52922">
    <property type="entry name" value="TK C-terminal domain-like"/>
    <property type="match status" value="1"/>
</dbReference>
<evidence type="ECO:0000256" key="11">
    <source>
        <dbReference type="ARBA" id="ARBA00023002"/>
    </source>
</evidence>
<evidence type="ECO:0000259" key="15">
    <source>
        <dbReference type="PROSITE" id="PS51384"/>
    </source>
</evidence>
<dbReference type="InterPro" id="IPR001709">
    <property type="entry name" value="Flavoprot_Pyr_Nucl_cyt_Rdtase"/>
</dbReference>
<protein>
    <recommendedName>
        <fullName evidence="4">assimilatory sulfite reductase (NADPH)</fullName>
        <ecNumber evidence="4">1.8.1.2</ecNumber>
    </recommendedName>
</protein>
<dbReference type="GO" id="GO:0050660">
    <property type="term" value="F:flavin adenine dinucleotide binding"/>
    <property type="evidence" value="ECO:0007669"/>
    <property type="project" value="TreeGrafter"/>
</dbReference>
<gene>
    <name evidence="16" type="ORF">QCA50_000178</name>
</gene>
<dbReference type="PRINTS" id="PR00371">
    <property type="entry name" value="FPNCR"/>
</dbReference>
<sequence>MTSGISTPLSTSSTLSVPGSPTLRSSVDSLKPSPQNVLLSASVVIEHIASRSTSSSTVFVYDLAEQAGFGSLTKSWTTADGAAPVISLQTRAGAGLSLVGRLSQGSSKDVTNGAVLTAYNTPTGLASMMQSLSYLPSPSSESKLVIHVPTVTPVGEKFALSPTLAPLTPVLPILPEHFAVLLSATPQEAVDLATLSYSLSNVHVIHIFDHFSSAREIGGFKAPTLPEVSSGLSLKDGLAHAGYQYFDYSGDASAETVVVALNGPLSQLAKAIASRVSGLGVVSVRVLRPWDEDTFRTIIPGSAKTIHVLDDVPTQYAQGSLYVDVYSSLLDPLQPGPVVKPHRITPTRTQDFVTSPSSFSTFLLGLIPSQVPVSLETSSKKVLFFGTPKSTLSNVPRLIEQTFASQPNISSRLLADFDVLSKPGGVEADRLLLSPKVAVDSFVPAALALPITADSVGASDVLVVLDHNLVKSHALASHAKPGSLILVVSTCVFAVLNADAVDETAPSAAVHIAFLRLYLGKGATQQVVLKLAQKTLSGAFRDVDLKKLVSRAWESLVEVQVPPQPAESEDAKPVTLKNFEFNAIAVETDIGETLVNGAKLGSWHDAAKHIIFPSAFTPATVDDALIESDLPPNVALRPEVPDRTFLVTCTVNRRLTPTEYDRNVFHLEFDTSGTGLKYEIGEALGVHGWNDEAEVFDFCSWYGVDPNRVITIPVSGGDGTKMHTRTVFQALQQQIDLFGKPTKTFYSDLSEYATNKTDKYALQFIGSPEGSATFKKLSEKDTVTFADILKRYGSARPGIERLCEMIGDTKPRHYSIASAQAVVGDRVDLLVVTVEWGSPSGLPRYGQCTRYLAGLKIGQKVTVSVRPSVMKLPPQPSQPIIMAGLGTGAAPFRAFLQYRAWLAQQNIPVGDTYYYFGSRHQSQEYLYGEEIEAFMLEGTITHAGLAFSRDGPKKVYIQHKMLEDGEALARMLLRQEGVFYLCGPTWPVPDVHEALVGALGEFEGLEEEHASNFLEGLKEEERYVLEVY</sequence>
<comment type="pathway">
    <text evidence="3">Sulfur metabolism; hydrogen sulfide biosynthesis; hydrogen sulfide from sulfite (NADPH route): step 1/1.</text>
</comment>
<reference evidence="16 17" key="1">
    <citation type="submission" date="2022-09" db="EMBL/GenBank/DDBJ databases">
        <authorList>
            <person name="Palmer J.M."/>
        </authorList>
    </citation>
    <scope>NUCLEOTIDE SEQUENCE [LARGE SCALE GENOMIC DNA]</scope>
    <source>
        <strain evidence="16 17">DSM 7382</strain>
    </source>
</reference>
<keyword evidence="7" id="KW-0288">FMN</keyword>
<evidence type="ECO:0000313" key="16">
    <source>
        <dbReference type="EMBL" id="KAK7695542.1"/>
    </source>
</evidence>
<dbReference type="GO" id="GO:0004783">
    <property type="term" value="F:sulfite reductase (NADPH) activity"/>
    <property type="evidence" value="ECO:0007669"/>
    <property type="project" value="UniProtKB-EC"/>
</dbReference>
<dbReference type="Proteomes" id="UP001385951">
    <property type="component" value="Unassembled WGS sequence"/>
</dbReference>
<keyword evidence="11" id="KW-0560">Oxidoreductase</keyword>
<dbReference type="CDD" id="cd06207">
    <property type="entry name" value="CyPoR_like"/>
    <property type="match status" value="1"/>
</dbReference>
<comment type="caution">
    <text evidence="16">The sequence shown here is derived from an EMBL/GenBank/DDBJ whole genome shotgun (WGS) entry which is preliminary data.</text>
</comment>
<accession>A0AAW0GSB4</accession>
<dbReference type="InterPro" id="IPR023173">
    <property type="entry name" value="NADPH_Cyt_P450_Rdtase_alpha"/>
</dbReference>
<evidence type="ECO:0000256" key="6">
    <source>
        <dbReference type="ARBA" id="ARBA00022630"/>
    </source>
</evidence>
<evidence type="ECO:0000256" key="10">
    <source>
        <dbReference type="ARBA" id="ARBA00022982"/>
    </source>
</evidence>
<feature type="region of interest" description="Disordered" evidence="14">
    <location>
        <begin position="1"/>
        <end position="31"/>
    </location>
</feature>
<feature type="domain" description="FAD-binding FR-type" evidence="15">
    <location>
        <begin position="642"/>
        <end position="874"/>
    </location>
</feature>
<evidence type="ECO:0000256" key="14">
    <source>
        <dbReference type="SAM" id="MobiDB-lite"/>
    </source>
</evidence>
<dbReference type="EC" id="1.8.1.2" evidence="4"/>
<comment type="function">
    <text evidence="13">This enzyme catalyzes the 6-electron reduction of sulfite to sulfide. This is one of several activities required for the biosynthesis of L-cysteine from sulfate.</text>
</comment>
<evidence type="ECO:0000256" key="13">
    <source>
        <dbReference type="ARBA" id="ARBA00059320"/>
    </source>
</evidence>
<keyword evidence="8" id="KW-0274">FAD</keyword>
<proteinExistence type="predicted"/>
<dbReference type="Gene3D" id="2.40.30.10">
    <property type="entry name" value="Translation factors"/>
    <property type="match status" value="1"/>
</dbReference>
<name>A0AAW0GSB4_9APHY</name>
<comment type="cofactor">
    <cofactor evidence="2">
        <name>FAD</name>
        <dbReference type="ChEBI" id="CHEBI:57692"/>
    </cofactor>
</comment>
<evidence type="ECO:0000313" key="17">
    <source>
        <dbReference type="Proteomes" id="UP001385951"/>
    </source>
</evidence>
<feature type="compositionally biased region" description="Low complexity" evidence="14">
    <location>
        <begin position="1"/>
        <end position="23"/>
    </location>
</feature>
<evidence type="ECO:0000256" key="2">
    <source>
        <dbReference type="ARBA" id="ARBA00001974"/>
    </source>
</evidence>
<dbReference type="FunFam" id="1.20.990.10:FF:000010">
    <property type="entry name" value="Sulfite reductase [NADPH] flavoprotein component"/>
    <property type="match status" value="1"/>
</dbReference>
<dbReference type="Pfam" id="PF00667">
    <property type="entry name" value="FAD_binding_1"/>
    <property type="match status" value="1"/>
</dbReference>
<evidence type="ECO:0000256" key="12">
    <source>
        <dbReference type="ARBA" id="ARBA00052219"/>
    </source>
</evidence>
<evidence type="ECO:0000256" key="5">
    <source>
        <dbReference type="ARBA" id="ARBA00022448"/>
    </source>
</evidence>
<dbReference type="AlphaFoldDB" id="A0AAW0GSB4"/>
<dbReference type="InterPro" id="IPR001433">
    <property type="entry name" value="OxRdtase_FAD/NAD-bd"/>
</dbReference>
<dbReference type="SUPFAM" id="SSF63380">
    <property type="entry name" value="Riboflavin synthase domain-like"/>
    <property type="match status" value="1"/>
</dbReference>
<dbReference type="Gene3D" id="3.40.50.970">
    <property type="match status" value="1"/>
</dbReference>
<organism evidence="16 17">
    <name type="scientific">Cerrena zonata</name>
    <dbReference type="NCBI Taxonomy" id="2478898"/>
    <lineage>
        <taxon>Eukaryota</taxon>
        <taxon>Fungi</taxon>
        <taxon>Dikarya</taxon>
        <taxon>Basidiomycota</taxon>
        <taxon>Agaricomycotina</taxon>
        <taxon>Agaricomycetes</taxon>
        <taxon>Polyporales</taxon>
        <taxon>Cerrenaceae</taxon>
        <taxon>Cerrena</taxon>
    </lineage>
</organism>
<evidence type="ECO:0000256" key="8">
    <source>
        <dbReference type="ARBA" id="ARBA00022827"/>
    </source>
</evidence>
<evidence type="ECO:0000256" key="1">
    <source>
        <dbReference type="ARBA" id="ARBA00001917"/>
    </source>
</evidence>
<dbReference type="Gene3D" id="3.40.50.80">
    <property type="entry name" value="Nucleotide-binding domain of ferredoxin-NADP reductase (FNR) module"/>
    <property type="match status" value="1"/>
</dbReference>
<dbReference type="GO" id="GO:0005829">
    <property type="term" value="C:cytosol"/>
    <property type="evidence" value="ECO:0007669"/>
    <property type="project" value="TreeGrafter"/>
</dbReference>
<keyword evidence="17" id="KW-1185">Reference proteome</keyword>
<evidence type="ECO:0000256" key="7">
    <source>
        <dbReference type="ARBA" id="ARBA00022643"/>
    </source>
</evidence>
<dbReference type="SUPFAM" id="SSF52343">
    <property type="entry name" value="Ferredoxin reductase-like, C-terminal NADP-linked domain"/>
    <property type="match status" value="1"/>
</dbReference>
<dbReference type="PROSITE" id="PS51384">
    <property type="entry name" value="FAD_FR"/>
    <property type="match status" value="1"/>
</dbReference>
<keyword evidence="9" id="KW-0521">NADP</keyword>
<evidence type="ECO:0000256" key="9">
    <source>
        <dbReference type="ARBA" id="ARBA00022857"/>
    </source>
</evidence>
<evidence type="ECO:0000256" key="3">
    <source>
        <dbReference type="ARBA" id="ARBA00004774"/>
    </source>
</evidence>
<evidence type="ECO:0000256" key="4">
    <source>
        <dbReference type="ARBA" id="ARBA00012604"/>
    </source>
</evidence>
<dbReference type="EMBL" id="JASBNA010000001">
    <property type="protein sequence ID" value="KAK7695542.1"/>
    <property type="molecule type" value="Genomic_DNA"/>
</dbReference>
<keyword evidence="10" id="KW-0249">Electron transport</keyword>
<dbReference type="GO" id="GO:0010181">
    <property type="term" value="F:FMN binding"/>
    <property type="evidence" value="ECO:0007669"/>
    <property type="project" value="TreeGrafter"/>
</dbReference>
<dbReference type="InterPro" id="IPR017938">
    <property type="entry name" value="Riboflavin_synthase-like_b-brl"/>
</dbReference>
<dbReference type="PANTHER" id="PTHR19384">
    <property type="entry name" value="NITRIC OXIDE SYNTHASE-RELATED"/>
    <property type="match status" value="1"/>
</dbReference>
<keyword evidence="5" id="KW-0813">Transport</keyword>
<dbReference type="InterPro" id="IPR039261">
    <property type="entry name" value="FNR_nucleotide-bd"/>
</dbReference>